<keyword evidence="2" id="KW-1185">Reference proteome</keyword>
<dbReference type="EMBL" id="KE345067">
    <property type="protein sequence ID" value="EXB93377.1"/>
    <property type="molecule type" value="Genomic_DNA"/>
</dbReference>
<sequence>METIHVGQPGGDTLNRDYELYGRQIIIVNIELYRQLFVMLTCPSLSDRSYRTWSPLGEEKFWVSLQWGRDFVELKWRSVIS</sequence>
<dbReference type="Proteomes" id="UP000030645">
    <property type="component" value="Unassembled WGS sequence"/>
</dbReference>
<dbReference type="AlphaFoldDB" id="W9RR57"/>
<protein>
    <submittedName>
        <fullName evidence="1">Uncharacterized protein</fullName>
    </submittedName>
</protein>
<accession>W9RR57</accession>
<evidence type="ECO:0000313" key="2">
    <source>
        <dbReference type="Proteomes" id="UP000030645"/>
    </source>
</evidence>
<gene>
    <name evidence="1" type="ORF">L484_010704</name>
</gene>
<organism evidence="1 2">
    <name type="scientific">Morus notabilis</name>
    <dbReference type="NCBI Taxonomy" id="981085"/>
    <lineage>
        <taxon>Eukaryota</taxon>
        <taxon>Viridiplantae</taxon>
        <taxon>Streptophyta</taxon>
        <taxon>Embryophyta</taxon>
        <taxon>Tracheophyta</taxon>
        <taxon>Spermatophyta</taxon>
        <taxon>Magnoliopsida</taxon>
        <taxon>eudicotyledons</taxon>
        <taxon>Gunneridae</taxon>
        <taxon>Pentapetalae</taxon>
        <taxon>rosids</taxon>
        <taxon>fabids</taxon>
        <taxon>Rosales</taxon>
        <taxon>Moraceae</taxon>
        <taxon>Moreae</taxon>
        <taxon>Morus</taxon>
    </lineage>
</organism>
<reference evidence="2" key="1">
    <citation type="submission" date="2013-01" db="EMBL/GenBank/DDBJ databases">
        <title>Draft Genome Sequence of a Mulberry Tree, Morus notabilis C.K. Schneid.</title>
        <authorList>
            <person name="He N."/>
            <person name="Zhao S."/>
        </authorList>
    </citation>
    <scope>NUCLEOTIDE SEQUENCE</scope>
</reference>
<proteinExistence type="predicted"/>
<name>W9RR57_9ROSA</name>
<evidence type="ECO:0000313" key="1">
    <source>
        <dbReference type="EMBL" id="EXB93377.1"/>
    </source>
</evidence>